<dbReference type="GO" id="GO:0046872">
    <property type="term" value="F:metal ion binding"/>
    <property type="evidence" value="ECO:0007669"/>
    <property type="project" value="UniProtKB-KW"/>
</dbReference>
<dbReference type="GO" id="GO:0006166">
    <property type="term" value="P:purine ribonucleoside salvage"/>
    <property type="evidence" value="ECO:0007669"/>
    <property type="project" value="UniProtKB-KW"/>
</dbReference>
<reference evidence="11" key="1">
    <citation type="submission" date="2021-01" db="EMBL/GenBank/DDBJ databases">
        <authorList>
            <person name="Corre E."/>
            <person name="Pelletier E."/>
            <person name="Niang G."/>
            <person name="Scheremetjew M."/>
            <person name="Finn R."/>
            <person name="Kale V."/>
            <person name="Holt S."/>
            <person name="Cochrane G."/>
            <person name="Meng A."/>
            <person name="Brown T."/>
            <person name="Cohen L."/>
        </authorList>
    </citation>
    <scope>NUCLEOTIDE SEQUENCE</scope>
    <source>
        <strain evidence="11">10249 10 AB</strain>
    </source>
</reference>
<comment type="catalytic activity">
    <reaction evidence="9">
        <text>N(6)-methyl-AMP + H2O + H(+) = IMP + methylamine</text>
        <dbReference type="Rhea" id="RHEA:16001"/>
        <dbReference type="ChEBI" id="CHEBI:15377"/>
        <dbReference type="ChEBI" id="CHEBI:15378"/>
        <dbReference type="ChEBI" id="CHEBI:58053"/>
        <dbReference type="ChEBI" id="CHEBI:59338"/>
        <dbReference type="ChEBI" id="CHEBI:144842"/>
    </reaction>
    <physiologicalReaction direction="left-to-right" evidence="9">
        <dbReference type="Rhea" id="RHEA:16002"/>
    </physiologicalReaction>
</comment>
<evidence type="ECO:0000256" key="7">
    <source>
        <dbReference type="ARBA" id="ARBA00022833"/>
    </source>
</evidence>
<feature type="domain" description="Adenosine deaminase" evidence="10">
    <location>
        <begin position="13"/>
        <end position="411"/>
    </location>
</feature>
<protein>
    <recommendedName>
        <fullName evidence="10">Adenosine deaminase domain-containing protein</fullName>
    </recommendedName>
</protein>
<keyword evidence="6" id="KW-0378">Hydrolase</keyword>
<dbReference type="EMBL" id="HBIX01003374">
    <property type="protein sequence ID" value="CAE0709866.1"/>
    <property type="molecule type" value="Transcribed_RNA"/>
</dbReference>
<name>A0A7S4EFN1_9STRA</name>
<dbReference type="InterPro" id="IPR006330">
    <property type="entry name" value="Ado/ade_deaminase"/>
</dbReference>
<dbReference type="SUPFAM" id="SSF51556">
    <property type="entry name" value="Metallo-dependent hydrolases"/>
    <property type="match status" value="1"/>
</dbReference>
<keyword evidence="4" id="KW-0479">Metal-binding</keyword>
<evidence type="ECO:0000256" key="1">
    <source>
        <dbReference type="ARBA" id="ARBA00001947"/>
    </source>
</evidence>
<comment type="cofactor">
    <cofactor evidence="1">
        <name>Zn(2+)</name>
        <dbReference type="ChEBI" id="CHEBI:29105"/>
    </cofactor>
</comment>
<dbReference type="UniPathway" id="UPA00606"/>
<dbReference type="GO" id="GO:0046103">
    <property type="term" value="P:inosine biosynthetic process"/>
    <property type="evidence" value="ECO:0007669"/>
    <property type="project" value="TreeGrafter"/>
</dbReference>
<evidence type="ECO:0000256" key="9">
    <source>
        <dbReference type="ARBA" id="ARBA00048787"/>
    </source>
</evidence>
<dbReference type="Gene3D" id="3.20.20.140">
    <property type="entry name" value="Metal-dependent hydrolases"/>
    <property type="match status" value="1"/>
</dbReference>
<dbReference type="AlphaFoldDB" id="A0A7S4EFN1"/>
<gene>
    <name evidence="11" type="ORF">PAUS00366_LOCUS2586</name>
</gene>
<evidence type="ECO:0000256" key="2">
    <source>
        <dbReference type="ARBA" id="ARBA00005058"/>
    </source>
</evidence>
<evidence type="ECO:0000256" key="3">
    <source>
        <dbReference type="ARBA" id="ARBA00006676"/>
    </source>
</evidence>
<dbReference type="PANTHER" id="PTHR11409">
    <property type="entry name" value="ADENOSINE DEAMINASE"/>
    <property type="match status" value="1"/>
</dbReference>
<dbReference type="GO" id="GO:0006154">
    <property type="term" value="P:adenosine catabolic process"/>
    <property type="evidence" value="ECO:0007669"/>
    <property type="project" value="TreeGrafter"/>
</dbReference>
<evidence type="ECO:0000259" key="10">
    <source>
        <dbReference type="Pfam" id="PF00962"/>
    </source>
</evidence>
<evidence type="ECO:0000256" key="8">
    <source>
        <dbReference type="ARBA" id="ARBA00023080"/>
    </source>
</evidence>
<dbReference type="InterPro" id="IPR001365">
    <property type="entry name" value="A_deaminase_dom"/>
</dbReference>
<keyword evidence="5" id="KW-0660">Purine salvage</keyword>
<sequence length="415" mass="46721">MLDDSTTDIRHIPKIELHAHLNGSIREATLFEFAEERNIQLNGSFFNNPASDIVEAIDDNNDRTALIYNKRHRSLAECFDIFIEIGKVVIDLVAIQRITREALEDFAKEGVVYLELRSTPKRLLPTRRRCDGTFSLASVAIEELATKRQYCETVINTLIDFRKEEEERYGKELKDVTKSQDALKSPRLPMIASFIVSVDRSNSVDQGFENIDLAIQLAKEYPGVVVGVDLGGNPLKRSFLDFRGCFEKARQSGLLSITLHCGEVPCTNDQDSAAYMDALSILNFGPTRLGHALILPPGLQQKLAELEIPVETCPTSNVMTTELVEKSSGGSLVEGVKRHPQLQQWLENKHPICICTDDPGVFNTDATQEFVLLQEAFALEIRDFQDIVLNAVDYAFTDEETKAILKNRIRTKKYK</sequence>
<accession>A0A7S4EFN1</accession>
<comment type="pathway">
    <text evidence="2">Purine metabolism; purine nucleoside salvage.</text>
</comment>
<keyword evidence="8" id="KW-0546">Nucleotide metabolism</keyword>
<evidence type="ECO:0000256" key="6">
    <source>
        <dbReference type="ARBA" id="ARBA00022801"/>
    </source>
</evidence>
<comment type="similarity">
    <text evidence="3">Belongs to the metallo-dependent hydrolases superfamily. Adenosine and AMP deaminases family.</text>
</comment>
<dbReference type="PANTHER" id="PTHR11409:SF42">
    <property type="entry name" value="ADENOSINE DEAMINASE-LIKE PROTEIN"/>
    <property type="match status" value="1"/>
</dbReference>
<evidence type="ECO:0000313" key="11">
    <source>
        <dbReference type="EMBL" id="CAE0709866.1"/>
    </source>
</evidence>
<dbReference type="GO" id="GO:0004000">
    <property type="term" value="F:adenosine deaminase activity"/>
    <property type="evidence" value="ECO:0007669"/>
    <property type="project" value="TreeGrafter"/>
</dbReference>
<dbReference type="Pfam" id="PF00962">
    <property type="entry name" value="A_deaminase"/>
    <property type="match status" value="1"/>
</dbReference>
<keyword evidence="7" id="KW-0862">Zinc</keyword>
<dbReference type="GO" id="GO:0009117">
    <property type="term" value="P:nucleotide metabolic process"/>
    <property type="evidence" value="ECO:0007669"/>
    <property type="project" value="UniProtKB-KW"/>
</dbReference>
<organism evidence="11">
    <name type="scientific">Pseudo-nitzschia australis</name>
    <dbReference type="NCBI Taxonomy" id="44445"/>
    <lineage>
        <taxon>Eukaryota</taxon>
        <taxon>Sar</taxon>
        <taxon>Stramenopiles</taxon>
        <taxon>Ochrophyta</taxon>
        <taxon>Bacillariophyta</taxon>
        <taxon>Bacillariophyceae</taxon>
        <taxon>Bacillariophycidae</taxon>
        <taxon>Bacillariales</taxon>
        <taxon>Bacillariaceae</taxon>
        <taxon>Pseudo-nitzschia</taxon>
    </lineage>
</organism>
<proteinExistence type="inferred from homology"/>
<dbReference type="InterPro" id="IPR032466">
    <property type="entry name" value="Metal_Hydrolase"/>
</dbReference>
<evidence type="ECO:0000256" key="5">
    <source>
        <dbReference type="ARBA" id="ARBA00022726"/>
    </source>
</evidence>
<evidence type="ECO:0000256" key="4">
    <source>
        <dbReference type="ARBA" id="ARBA00022723"/>
    </source>
</evidence>